<dbReference type="Proteomes" id="UP000314294">
    <property type="component" value="Unassembled WGS sequence"/>
</dbReference>
<name>A0A4Z2HJE1_9TELE</name>
<protein>
    <submittedName>
        <fullName evidence="1">Uncharacterized protein</fullName>
    </submittedName>
</protein>
<organism evidence="1 2">
    <name type="scientific">Liparis tanakae</name>
    <name type="common">Tanaka's snailfish</name>
    <dbReference type="NCBI Taxonomy" id="230148"/>
    <lineage>
        <taxon>Eukaryota</taxon>
        <taxon>Metazoa</taxon>
        <taxon>Chordata</taxon>
        <taxon>Craniata</taxon>
        <taxon>Vertebrata</taxon>
        <taxon>Euteleostomi</taxon>
        <taxon>Actinopterygii</taxon>
        <taxon>Neopterygii</taxon>
        <taxon>Teleostei</taxon>
        <taxon>Neoteleostei</taxon>
        <taxon>Acanthomorphata</taxon>
        <taxon>Eupercaria</taxon>
        <taxon>Perciformes</taxon>
        <taxon>Cottioidei</taxon>
        <taxon>Cottales</taxon>
        <taxon>Liparidae</taxon>
        <taxon>Liparis</taxon>
    </lineage>
</organism>
<dbReference type="EMBL" id="SRLO01000228">
    <property type="protein sequence ID" value="TNN65876.1"/>
    <property type="molecule type" value="Genomic_DNA"/>
</dbReference>
<evidence type="ECO:0000313" key="2">
    <source>
        <dbReference type="Proteomes" id="UP000314294"/>
    </source>
</evidence>
<dbReference type="AlphaFoldDB" id="A0A4Z2HJE1"/>
<evidence type="ECO:0000313" key="1">
    <source>
        <dbReference type="EMBL" id="TNN65876.1"/>
    </source>
</evidence>
<sequence>MNEQTSGRETFWFRGKRDEVNGALAMRCGRLDDGLTSLADDGAGRIAGNQNLQEVLAFLCSRKQENRKVSTSISQKQSPLTVLMLPKLNKMFHNHVSWA</sequence>
<accession>A0A4Z2HJE1</accession>
<keyword evidence="2" id="KW-1185">Reference proteome</keyword>
<reference evidence="1 2" key="1">
    <citation type="submission" date="2019-03" db="EMBL/GenBank/DDBJ databases">
        <title>First draft genome of Liparis tanakae, snailfish: a comprehensive survey of snailfish specific genes.</title>
        <authorList>
            <person name="Kim W."/>
            <person name="Song I."/>
            <person name="Jeong J.-H."/>
            <person name="Kim D."/>
            <person name="Kim S."/>
            <person name="Ryu S."/>
            <person name="Song J.Y."/>
            <person name="Lee S.K."/>
        </authorList>
    </citation>
    <scope>NUCLEOTIDE SEQUENCE [LARGE SCALE GENOMIC DNA]</scope>
    <source>
        <tissue evidence="1">Muscle</tissue>
    </source>
</reference>
<gene>
    <name evidence="1" type="ORF">EYF80_023876</name>
</gene>
<proteinExistence type="predicted"/>
<comment type="caution">
    <text evidence="1">The sequence shown here is derived from an EMBL/GenBank/DDBJ whole genome shotgun (WGS) entry which is preliminary data.</text>
</comment>